<evidence type="ECO:0000313" key="1">
    <source>
        <dbReference type="EMBL" id="CAI8013201.1"/>
    </source>
</evidence>
<gene>
    <name evidence="1" type="ORF">GBAR_LOCUS8404</name>
</gene>
<comment type="caution">
    <text evidence="1">The sequence shown here is derived from an EMBL/GenBank/DDBJ whole genome shotgun (WGS) entry which is preliminary data.</text>
</comment>
<evidence type="ECO:0000313" key="2">
    <source>
        <dbReference type="Proteomes" id="UP001174909"/>
    </source>
</evidence>
<protein>
    <submittedName>
        <fullName evidence="1">Uncharacterized protein</fullName>
    </submittedName>
</protein>
<name>A0AA35RMC3_GEOBA</name>
<dbReference type="Proteomes" id="UP001174909">
    <property type="component" value="Unassembled WGS sequence"/>
</dbReference>
<dbReference type="EMBL" id="CASHTH010001246">
    <property type="protein sequence ID" value="CAI8013201.1"/>
    <property type="molecule type" value="Genomic_DNA"/>
</dbReference>
<accession>A0AA35RMC3</accession>
<organism evidence="1 2">
    <name type="scientific">Geodia barretti</name>
    <name type="common">Barrett's horny sponge</name>
    <dbReference type="NCBI Taxonomy" id="519541"/>
    <lineage>
        <taxon>Eukaryota</taxon>
        <taxon>Metazoa</taxon>
        <taxon>Porifera</taxon>
        <taxon>Demospongiae</taxon>
        <taxon>Heteroscleromorpha</taxon>
        <taxon>Tetractinellida</taxon>
        <taxon>Astrophorina</taxon>
        <taxon>Geodiidae</taxon>
        <taxon>Geodia</taxon>
    </lineage>
</organism>
<dbReference type="AlphaFoldDB" id="A0AA35RMC3"/>
<proteinExistence type="predicted"/>
<sequence>VAIFCIDPSYKTKHQTTAVFESSRLFGLSWLGALYFRAIIRFNLKAPDPDHLCNSPLIPVCSATMLLTEDHV</sequence>
<feature type="non-terminal residue" evidence="1">
    <location>
        <position position="1"/>
    </location>
</feature>
<reference evidence="1" key="1">
    <citation type="submission" date="2023-03" db="EMBL/GenBank/DDBJ databases">
        <authorList>
            <person name="Steffen K."/>
            <person name="Cardenas P."/>
        </authorList>
    </citation>
    <scope>NUCLEOTIDE SEQUENCE</scope>
</reference>
<keyword evidence="2" id="KW-1185">Reference proteome</keyword>